<feature type="region of interest" description="Disordered" evidence="1">
    <location>
        <begin position="104"/>
        <end position="132"/>
    </location>
</feature>
<evidence type="ECO:0000313" key="3">
    <source>
        <dbReference type="Proteomes" id="UP000230709"/>
    </source>
</evidence>
<feature type="compositionally biased region" description="Basic and acidic residues" evidence="1">
    <location>
        <begin position="104"/>
        <end position="115"/>
    </location>
</feature>
<name>A0A2D2CZH8_METT3</name>
<protein>
    <submittedName>
        <fullName evidence="2">Uncharacterized protein</fullName>
    </submittedName>
</protein>
<reference evidence="3" key="1">
    <citation type="submission" date="2017-10" db="EMBL/GenBank/DDBJ databases">
        <title>Completed PacBio SMRT sequence of Methylosinus trichosporium OB3b reveals presence of a third large plasmid.</title>
        <authorList>
            <person name="Charles T.C."/>
            <person name="Lynch M.D.J."/>
            <person name="Heil J.R."/>
            <person name="Cheng J."/>
        </authorList>
    </citation>
    <scope>NUCLEOTIDE SEQUENCE [LARGE SCALE GENOMIC DNA]</scope>
    <source>
        <strain evidence="3">OB3b</strain>
    </source>
</reference>
<evidence type="ECO:0000256" key="1">
    <source>
        <dbReference type="SAM" id="MobiDB-lite"/>
    </source>
</evidence>
<gene>
    <name evidence="2" type="ORF">CQW49_09640</name>
</gene>
<proteinExistence type="predicted"/>
<dbReference type="AlphaFoldDB" id="A0A2D2CZH8"/>
<accession>A0A2D2CZH8</accession>
<sequence>MTTVVVDPRLRCSRHFLFARAEARWRFRLAMTLFCLAMTVTLRSPSERDWPKREPDTMAAEATAHLLEAPHCDLREKPDQHVGAPNQMLEWSISNDDDAARGARAADAERFRSEAGRGGADCMIFDDKDVSP</sequence>
<organism evidence="2 3">
    <name type="scientific">Methylosinus trichosporium (strain ATCC 35070 / NCIMB 11131 / UNIQEM 75 / OB3b)</name>
    <dbReference type="NCBI Taxonomy" id="595536"/>
    <lineage>
        <taxon>Bacteria</taxon>
        <taxon>Pseudomonadati</taxon>
        <taxon>Pseudomonadota</taxon>
        <taxon>Alphaproteobacteria</taxon>
        <taxon>Hyphomicrobiales</taxon>
        <taxon>Methylocystaceae</taxon>
        <taxon>Methylosinus</taxon>
    </lineage>
</organism>
<dbReference type="RefSeq" id="WP_003610539.1">
    <property type="nucleotide sequence ID" value="NZ_ADVE02000001.1"/>
</dbReference>
<dbReference type="KEGG" id="mtw:CQW49_09640"/>
<dbReference type="EMBL" id="CP023737">
    <property type="protein sequence ID" value="ATQ68116.1"/>
    <property type="molecule type" value="Genomic_DNA"/>
</dbReference>
<evidence type="ECO:0000313" key="2">
    <source>
        <dbReference type="EMBL" id="ATQ68116.1"/>
    </source>
</evidence>
<dbReference type="Proteomes" id="UP000230709">
    <property type="component" value="Chromosome"/>
</dbReference>
<keyword evidence="3" id="KW-1185">Reference proteome</keyword>